<keyword evidence="1" id="KW-0472">Membrane</keyword>
<proteinExistence type="predicted"/>
<comment type="caution">
    <text evidence="3">The sequence shown here is derived from an EMBL/GenBank/DDBJ whole genome shotgun (WGS) entry which is preliminary data.</text>
</comment>
<dbReference type="EMBL" id="NRRL01000016">
    <property type="protein sequence ID" value="MBK1668099.1"/>
    <property type="molecule type" value="Genomic_DNA"/>
</dbReference>
<evidence type="ECO:0000313" key="3">
    <source>
        <dbReference type="EMBL" id="MBK1668099.1"/>
    </source>
</evidence>
<feature type="domain" description="AB hydrolase-1" evidence="2">
    <location>
        <begin position="82"/>
        <end position="197"/>
    </location>
</feature>
<accession>A0ABS1DD07</accession>
<dbReference type="SUPFAM" id="SSF53474">
    <property type="entry name" value="alpha/beta-Hydrolases"/>
    <property type="match status" value="1"/>
</dbReference>
<feature type="transmembrane region" description="Helical" evidence="1">
    <location>
        <begin position="12"/>
        <end position="30"/>
    </location>
</feature>
<reference evidence="3 4" key="1">
    <citation type="journal article" date="2020" name="Microorganisms">
        <title>Osmotic Adaptation and Compatible Solute Biosynthesis of Phototrophic Bacteria as Revealed from Genome Analyses.</title>
        <authorList>
            <person name="Imhoff J.F."/>
            <person name="Rahn T."/>
            <person name="Kunzel S."/>
            <person name="Keller A."/>
            <person name="Neulinger S.C."/>
        </authorList>
    </citation>
    <scope>NUCLEOTIDE SEQUENCE [LARGE SCALE GENOMIC DNA]</scope>
    <source>
        <strain evidence="3 4">DSM 9895</strain>
    </source>
</reference>
<evidence type="ECO:0000259" key="2">
    <source>
        <dbReference type="Pfam" id="PF00561"/>
    </source>
</evidence>
<dbReference type="PANTHER" id="PTHR12277:SF79">
    <property type="entry name" value="XAA-PRO DIPEPTIDYL-PEPTIDASE-RELATED"/>
    <property type="match status" value="1"/>
</dbReference>
<dbReference type="Proteomes" id="UP001296873">
    <property type="component" value="Unassembled WGS sequence"/>
</dbReference>
<keyword evidence="4" id="KW-1185">Reference proteome</keyword>
<dbReference type="InterPro" id="IPR029058">
    <property type="entry name" value="AB_hydrolase_fold"/>
</dbReference>
<dbReference type="InterPro" id="IPR000073">
    <property type="entry name" value="AB_hydrolase_1"/>
</dbReference>
<sequence length="276" mass="29312">MTRREGGGAVLLKLLLAGLVGYALLVGLLYTQQRQILFKPDRGTPERPADAPDGFAEITSQTADGLSLSHWYLPPARAGAGVVVVLHGNAGSRDGSYRKFQEIHAWGYGLVLADYRGYAGNPGAPSEAGLIADARSVLDWLAGQGVPAGRAVLYGESLGSGVATALAAEREVAGMVLEAPFTSVADLAQQQYWYVPAKWLVRDPFDSRARIPSVSAPSLILHGDRDPTIPVDHGIALAEAAGGRAELARFPEGDHLNLWRVGADARVRAFLQRVLG</sequence>
<evidence type="ECO:0000256" key="1">
    <source>
        <dbReference type="SAM" id="Phobius"/>
    </source>
</evidence>
<dbReference type="Pfam" id="PF00561">
    <property type="entry name" value="Abhydrolase_1"/>
    <property type="match status" value="1"/>
</dbReference>
<evidence type="ECO:0000313" key="4">
    <source>
        <dbReference type="Proteomes" id="UP001296873"/>
    </source>
</evidence>
<dbReference type="Gene3D" id="3.40.50.1820">
    <property type="entry name" value="alpha/beta hydrolase"/>
    <property type="match status" value="1"/>
</dbReference>
<keyword evidence="1" id="KW-1133">Transmembrane helix</keyword>
<keyword evidence="1" id="KW-0812">Transmembrane</keyword>
<name>A0ABS1DD07_9PROT</name>
<gene>
    <name evidence="3" type="ORF">CKO28_08620</name>
</gene>
<organism evidence="3 4">
    <name type="scientific">Rhodovibrio sodomensis</name>
    <dbReference type="NCBI Taxonomy" id="1088"/>
    <lineage>
        <taxon>Bacteria</taxon>
        <taxon>Pseudomonadati</taxon>
        <taxon>Pseudomonadota</taxon>
        <taxon>Alphaproteobacteria</taxon>
        <taxon>Rhodospirillales</taxon>
        <taxon>Rhodovibrionaceae</taxon>
        <taxon>Rhodovibrio</taxon>
    </lineage>
</organism>
<protein>
    <recommendedName>
        <fullName evidence="2">AB hydrolase-1 domain-containing protein</fullName>
    </recommendedName>
</protein>
<dbReference type="PANTHER" id="PTHR12277">
    <property type="entry name" value="ALPHA/BETA HYDROLASE DOMAIN-CONTAINING PROTEIN"/>
    <property type="match status" value="1"/>
</dbReference>